<accession>A0A923L1V3</accession>
<dbReference type="Proteomes" id="UP000659630">
    <property type="component" value="Unassembled WGS sequence"/>
</dbReference>
<dbReference type="AlphaFoldDB" id="A0A923L1V3"/>
<evidence type="ECO:0000259" key="4">
    <source>
        <dbReference type="PROSITE" id="PS50949"/>
    </source>
</evidence>
<dbReference type="GO" id="GO:0003677">
    <property type="term" value="F:DNA binding"/>
    <property type="evidence" value="ECO:0007669"/>
    <property type="project" value="UniProtKB-KW"/>
</dbReference>
<dbReference type="InterPro" id="IPR000524">
    <property type="entry name" value="Tscrpt_reg_HTH_GntR"/>
</dbReference>
<proteinExistence type="predicted"/>
<dbReference type="GO" id="GO:0003700">
    <property type="term" value="F:DNA-binding transcription factor activity"/>
    <property type="evidence" value="ECO:0007669"/>
    <property type="project" value="InterPro"/>
</dbReference>
<keyword evidence="3" id="KW-0804">Transcription</keyword>
<keyword evidence="1" id="KW-0805">Transcription regulation</keyword>
<keyword evidence="6" id="KW-1185">Reference proteome</keyword>
<feature type="domain" description="HTH gntR-type" evidence="4">
    <location>
        <begin position="254"/>
        <end position="322"/>
    </location>
</feature>
<dbReference type="CDD" id="cd07377">
    <property type="entry name" value="WHTH_GntR"/>
    <property type="match status" value="1"/>
</dbReference>
<reference evidence="5" key="1">
    <citation type="submission" date="2020-08" db="EMBL/GenBank/DDBJ databases">
        <title>Genome public.</title>
        <authorList>
            <person name="Liu C."/>
            <person name="Sun Q."/>
        </authorList>
    </citation>
    <scope>NUCLEOTIDE SEQUENCE</scope>
    <source>
        <strain evidence="5">BX8</strain>
    </source>
</reference>
<sequence length="487" mass="54577">MIEKMTLSDYLYQELTAQIRAGRLKYGQSLPTARRLCGRYQVGIRTVRDVMARMRREGYIQTRERRAPAVIYQEKAQAENEQQAVCALLSRRESILQVYETLGTVMPDLFWAGARRCGEEEFRALERVAKRSAHAGVKDSWRLSSAVLHGILAQARNPLISDLYSSLEIYCQVPVLAGRADPFARVIAEKAPFAWVIEPLRQGDRAQAELRIGRMYRGTGREVAVYLEDLSAAFPAVGEDPQAAYRWNAAKGRTHLYAEIARELIDEIGRGRWPDGGYLSSGQALAKRYGVSLYTVRQALQRMEALGFIQVRNGRGAQVTLSRVGGNDRDYFADPAQKRDALIYLQALQLTAMLLRPAARAAFDNMGPESALRMEQELARNGAAAQKALLETVVEALPYRPLQGVFQEVGGLLLWGQHFLFRPSMAVRLPELKRRCAQALERLRSGDREGFAQAAAGSYDASFCWVRSLLCAAGLREAEELRSLEET</sequence>
<dbReference type="PANTHER" id="PTHR43537:SF5">
    <property type="entry name" value="UXU OPERON TRANSCRIPTIONAL REGULATOR"/>
    <property type="match status" value="1"/>
</dbReference>
<evidence type="ECO:0000256" key="2">
    <source>
        <dbReference type="ARBA" id="ARBA00023125"/>
    </source>
</evidence>
<keyword evidence="2" id="KW-0238">DNA-binding</keyword>
<evidence type="ECO:0000313" key="6">
    <source>
        <dbReference type="Proteomes" id="UP000659630"/>
    </source>
</evidence>
<dbReference type="InterPro" id="IPR036390">
    <property type="entry name" value="WH_DNA-bd_sf"/>
</dbReference>
<dbReference type="RefSeq" id="WP_186888671.1">
    <property type="nucleotide sequence ID" value="NZ_JACONZ010000005.1"/>
</dbReference>
<gene>
    <name evidence="5" type="ORF">H8S23_12400</name>
</gene>
<dbReference type="Gene3D" id="1.10.10.10">
    <property type="entry name" value="Winged helix-like DNA-binding domain superfamily/Winged helix DNA-binding domain"/>
    <property type="match status" value="2"/>
</dbReference>
<dbReference type="EMBL" id="JACONZ010000005">
    <property type="protein sequence ID" value="MBC5582307.1"/>
    <property type="molecule type" value="Genomic_DNA"/>
</dbReference>
<feature type="domain" description="HTH gntR-type" evidence="4">
    <location>
        <begin position="5"/>
        <end position="73"/>
    </location>
</feature>
<comment type="caution">
    <text evidence="5">The sequence shown here is derived from an EMBL/GenBank/DDBJ whole genome shotgun (WGS) entry which is preliminary data.</text>
</comment>
<evidence type="ECO:0000256" key="3">
    <source>
        <dbReference type="ARBA" id="ARBA00023163"/>
    </source>
</evidence>
<name>A0A923L1V3_9FIRM</name>
<dbReference type="SMART" id="SM00345">
    <property type="entry name" value="HTH_GNTR"/>
    <property type="match status" value="2"/>
</dbReference>
<dbReference type="InterPro" id="IPR036388">
    <property type="entry name" value="WH-like_DNA-bd_sf"/>
</dbReference>
<evidence type="ECO:0000313" key="5">
    <source>
        <dbReference type="EMBL" id="MBC5582307.1"/>
    </source>
</evidence>
<dbReference type="Pfam" id="PF00392">
    <property type="entry name" value="GntR"/>
    <property type="match status" value="2"/>
</dbReference>
<dbReference type="PROSITE" id="PS50949">
    <property type="entry name" value="HTH_GNTR"/>
    <property type="match status" value="2"/>
</dbReference>
<organism evidence="5 6">
    <name type="scientific">Anaerofilum hominis</name>
    <dbReference type="NCBI Taxonomy" id="2763016"/>
    <lineage>
        <taxon>Bacteria</taxon>
        <taxon>Bacillati</taxon>
        <taxon>Bacillota</taxon>
        <taxon>Clostridia</taxon>
        <taxon>Eubacteriales</taxon>
        <taxon>Oscillospiraceae</taxon>
        <taxon>Anaerofilum</taxon>
    </lineage>
</organism>
<evidence type="ECO:0000256" key="1">
    <source>
        <dbReference type="ARBA" id="ARBA00023015"/>
    </source>
</evidence>
<dbReference type="SUPFAM" id="SSF46785">
    <property type="entry name" value="Winged helix' DNA-binding domain"/>
    <property type="match status" value="2"/>
</dbReference>
<protein>
    <submittedName>
        <fullName evidence="5">GntR family transcriptional regulator</fullName>
    </submittedName>
</protein>
<dbReference type="PANTHER" id="PTHR43537">
    <property type="entry name" value="TRANSCRIPTIONAL REGULATOR, GNTR FAMILY"/>
    <property type="match status" value="1"/>
</dbReference>